<gene>
    <name evidence="3" type="ORF">D8786_08855</name>
</gene>
<dbReference type="InterPro" id="IPR001387">
    <property type="entry name" value="Cro/C1-type_HTH"/>
</dbReference>
<keyword evidence="1" id="KW-0238">DNA-binding</keyword>
<dbReference type="EMBL" id="RJPY01000014">
    <property type="protein sequence ID" value="RSJ94646.1"/>
    <property type="molecule type" value="Genomic_DNA"/>
</dbReference>
<dbReference type="Pfam" id="PF01381">
    <property type="entry name" value="HTH_3"/>
    <property type="match status" value="1"/>
</dbReference>
<accession>A0A428HFR1</accession>
<dbReference type="CDD" id="cd00093">
    <property type="entry name" value="HTH_XRE"/>
    <property type="match status" value="1"/>
</dbReference>
<comment type="caution">
    <text evidence="3">The sequence shown here is derived from an EMBL/GenBank/DDBJ whole genome shotgun (WGS) entry which is preliminary data.</text>
</comment>
<evidence type="ECO:0000313" key="3">
    <source>
        <dbReference type="EMBL" id="RSJ94646.1"/>
    </source>
</evidence>
<dbReference type="PROSITE" id="PS50943">
    <property type="entry name" value="HTH_CROC1"/>
    <property type="match status" value="1"/>
</dbReference>
<feature type="domain" description="HTH cro/C1-type" evidence="2">
    <location>
        <begin position="54"/>
        <end position="108"/>
    </location>
</feature>
<proteinExistence type="predicted"/>
<dbReference type="PANTHER" id="PTHR46558:SF12">
    <property type="entry name" value="DNA-BINDING PROTEIN"/>
    <property type="match status" value="1"/>
</dbReference>
<reference evidence="3 4" key="1">
    <citation type="submission" date="2018-11" db="EMBL/GenBank/DDBJ databases">
        <title>Species Designations Belie Phenotypic and Genotypic Heterogeneity in Oral Streptococci.</title>
        <authorList>
            <person name="Velsko I."/>
        </authorList>
    </citation>
    <scope>NUCLEOTIDE SEQUENCE [LARGE SCALE GENOMIC DNA]</scope>
    <source>
        <strain evidence="3 4">BCC08</strain>
    </source>
</reference>
<dbReference type="AlphaFoldDB" id="A0A428HFR1"/>
<dbReference type="PANTHER" id="PTHR46558">
    <property type="entry name" value="TRACRIPTIONAL REGULATORY PROTEIN-RELATED-RELATED"/>
    <property type="match status" value="1"/>
</dbReference>
<evidence type="ECO:0000313" key="4">
    <source>
        <dbReference type="Proteomes" id="UP000277773"/>
    </source>
</evidence>
<dbReference type="GO" id="GO:0003677">
    <property type="term" value="F:DNA binding"/>
    <property type="evidence" value="ECO:0007669"/>
    <property type="project" value="UniProtKB-KW"/>
</dbReference>
<dbReference type="InterPro" id="IPR010982">
    <property type="entry name" value="Lambda_DNA-bd_dom_sf"/>
</dbReference>
<evidence type="ECO:0000256" key="1">
    <source>
        <dbReference type="ARBA" id="ARBA00023125"/>
    </source>
</evidence>
<organism evidence="3 4">
    <name type="scientific">Streptococcus mitis</name>
    <dbReference type="NCBI Taxonomy" id="28037"/>
    <lineage>
        <taxon>Bacteria</taxon>
        <taxon>Bacillati</taxon>
        <taxon>Bacillota</taxon>
        <taxon>Bacilli</taxon>
        <taxon>Lactobacillales</taxon>
        <taxon>Streptococcaceae</taxon>
        <taxon>Streptococcus</taxon>
        <taxon>Streptococcus mitis group</taxon>
    </lineage>
</organism>
<name>A0A428HFR1_STRMT</name>
<evidence type="ECO:0000259" key="2">
    <source>
        <dbReference type="PROSITE" id="PS50943"/>
    </source>
</evidence>
<sequence>MIDKLVRNPLLTFFFCKMTKIVNFLTNMLVKKKKMCYNEFKLREKEKGMLKNRLKELRARDGLNQTELAKLAEVSRQTISLLERDEYTPSVVIALKISQIFNETVESVFRLEEDE</sequence>
<dbReference type="Proteomes" id="UP000277773">
    <property type="component" value="Unassembled WGS sequence"/>
</dbReference>
<protein>
    <recommendedName>
        <fullName evidence="2">HTH cro/C1-type domain-containing protein</fullName>
    </recommendedName>
</protein>
<dbReference type="Gene3D" id="1.10.260.40">
    <property type="entry name" value="lambda repressor-like DNA-binding domains"/>
    <property type="match status" value="1"/>
</dbReference>
<dbReference type="SUPFAM" id="SSF47413">
    <property type="entry name" value="lambda repressor-like DNA-binding domains"/>
    <property type="match status" value="1"/>
</dbReference>
<dbReference type="SMART" id="SM00530">
    <property type="entry name" value="HTH_XRE"/>
    <property type="match status" value="1"/>
</dbReference>